<keyword evidence="2" id="KW-1133">Transmembrane helix</keyword>
<evidence type="ECO:0000256" key="2">
    <source>
        <dbReference type="SAM" id="Phobius"/>
    </source>
</evidence>
<dbReference type="AlphaFoldDB" id="A0A8H4VNG6"/>
<feature type="compositionally biased region" description="Basic and acidic residues" evidence="1">
    <location>
        <begin position="562"/>
        <end position="577"/>
    </location>
</feature>
<feature type="region of interest" description="Disordered" evidence="1">
    <location>
        <begin position="501"/>
        <end position="523"/>
    </location>
</feature>
<name>A0A8H4VNG6_9AGAR</name>
<protein>
    <submittedName>
        <fullName evidence="3">Uncharacterized protein</fullName>
    </submittedName>
</protein>
<evidence type="ECO:0000256" key="1">
    <source>
        <dbReference type="SAM" id="MobiDB-lite"/>
    </source>
</evidence>
<proteinExistence type="predicted"/>
<feature type="region of interest" description="Disordered" evidence="1">
    <location>
        <begin position="535"/>
        <end position="665"/>
    </location>
</feature>
<organism evidence="3 4">
    <name type="scientific">Agrocybe pediades</name>
    <dbReference type="NCBI Taxonomy" id="84607"/>
    <lineage>
        <taxon>Eukaryota</taxon>
        <taxon>Fungi</taxon>
        <taxon>Dikarya</taxon>
        <taxon>Basidiomycota</taxon>
        <taxon>Agaricomycotina</taxon>
        <taxon>Agaricomycetes</taxon>
        <taxon>Agaricomycetidae</taxon>
        <taxon>Agaricales</taxon>
        <taxon>Agaricineae</taxon>
        <taxon>Strophariaceae</taxon>
        <taxon>Agrocybe</taxon>
    </lineage>
</organism>
<keyword evidence="2" id="KW-0812">Transmembrane</keyword>
<comment type="caution">
    <text evidence="3">The sequence shown here is derived from an EMBL/GenBank/DDBJ whole genome shotgun (WGS) entry which is preliminary data.</text>
</comment>
<evidence type="ECO:0000313" key="4">
    <source>
        <dbReference type="Proteomes" id="UP000521872"/>
    </source>
</evidence>
<dbReference type="EMBL" id="JAACJL010000044">
    <property type="protein sequence ID" value="KAF4614520.1"/>
    <property type="molecule type" value="Genomic_DNA"/>
</dbReference>
<feature type="compositionally biased region" description="Basic and acidic residues" evidence="1">
    <location>
        <begin position="623"/>
        <end position="634"/>
    </location>
</feature>
<gene>
    <name evidence="3" type="ORF">D9613_003122</name>
</gene>
<keyword evidence="2" id="KW-0472">Membrane</keyword>
<feature type="transmembrane region" description="Helical" evidence="2">
    <location>
        <begin position="220"/>
        <end position="243"/>
    </location>
</feature>
<sequence>MPSRRRTSRVAPPLRRYSRTKSSHRAKTKPRASHKPRLIRRYRRKILDPELVARSAQAKHSSSNPADKKAKNTAKKVPTHDAHNAVADIQSSPLPRPIPAEITAIPNPKPDTGLTYATIMSSIISTTSDTVGAGYPLIGAISSNTGSPSITVEASVTAETSPTRKAISTASFSALPPLLSRISTSTTTEYTRASFPSDTSFPSPSASGLSRAAQLRAHQMTIVIAVLLAVGSALLLAGAYLAFKIFTRPRGKFRPTPSLPILKDADDDDFFEPKDSPIFGGDSRMSTATGNGPIWTWVQYPQTKPATQAYVPEAKTCPSTTSNDPHYATQFSLPPQQSYANLPHPDNNTYTKRQSMHNVPGAPAKRLSTRSDLFFDAPKSTTAANPDREQNPAYVVEESETTKRQKTKAAIVRRSRQFAEGNRCRESTASFMGLAYDSDVASPPAAEYDYIKTQETPTPETTTEGRAKVRSGYFATGTYPRMSTLPSTAYSIATATRINVGQRNSMSRDRLSIQRSNSKRARDTQALTYALGLASPKTDYGAPSPQPSVYPDEQAFESDQETVERPKRRNPSDRKPVDSVPDVPVIMPMQEAGSGSAFGMDFRRMSLEEEEEEEDQRSASNSVEHETHNTDKPPRVPSPPPLPSLAQMAMQHQEAGLESGGITRGPTYIYGLYEGIGDRKSFVR</sequence>
<feature type="region of interest" description="Disordered" evidence="1">
    <location>
        <begin position="1"/>
        <end position="95"/>
    </location>
</feature>
<reference evidence="3 4" key="1">
    <citation type="submission" date="2019-12" db="EMBL/GenBank/DDBJ databases">
        <authorList>
            <person name="Floudas D."/>
            <person name="Bentzer J."/>
            <person name="Ahren D."/>
            <person name="Johansson T."/>
            <person name="Persson P."/>
            <person name="Tunlid A."/>
        </authorList>
    </citation>
    <scope>NUCLEOTIDE SEQUENCE [LARGE SCALE GENOMIC DNA]</scope>
    <source>
        <strain evidence="3 4">CBS 102.39</strain>
    </source>
</reference>
<keyword evidence="4" id="KW-1185">Reference proteome</keyword>
<dbReference type="Proteomes" id="UP000521872">
    <property type="component" value="Unassembled WGS sequence"/>
</dbReference>
<feature type="compositionally biased region" description="Basic residues" evidence="1">
    <location>
        <begin position="16"/>
        <end position="44"/>
    </location>
</feature>
<accession>A0A8H4VNG6</accession>
<evidence type="ECO:0000313" key="3">
    <source>
        <dbReference type="EMBL" id="KAF4614520.1"/>
    </source>
</evidence>